<dbReference type="PROSITE" id="PS50249">
    <property type="entry name" value="MPN"/>
    <property type="match status" value="1"/>
</dbReference>
<sequence>MTLTLALPSTSLAATRPVSQVHVSPLPLAAVLDHHLRRPDSQDRVFGTLLGVRSESDNSVEVRNAFGVPYEVHGRGQVTIDMDHHRALLDLHLKVNPKEVVVGWYATSPVLNSFSALIHSFYTSESAPFPAVHLTLDPSSLAFTTYTASPIGTSPRADHLAFIPVESVLRVAEQERPGLDLLTSNLTALSASTPAVSALSTTTTEAGLPVSSPLATLHQLLQKVSVMLDQVLEYVRAVAAGERAGDEKVGRALLETVGTVPAGAAAEKKRASATAAKAGEKGAKDFEEEFNAHLADVLMTEISSRLNLLV</sequence>
<feature type="domain" description="MPN" evidence="1">
    <location>
        <begin position="21"/>
        <end position="162"/>
    </location>
</feature>
<dbReference type="InterPro" id="IPR024969">
    <property type="entry name" value="EIF3F/CSN6-like_C"/>
</dbReference>
<dbReference type="InterPro" id="IPR000555">
    <property type="entry name" value="JAMM/MPN+_dom"/>
</dbReference>
<dbReference type="GO" id="GO:0071541">
    <property type="term" value="C:eukaryotic translation initiation factor 3 complex, eIF3m"/>
    <property type="evidence" value="ECO:0007669"/>
    <property type="project" value="TreeGrafter"/>
</dbReference>
<name>A0A0D6EGU3_SPOSA</name>
<dbReference type="Proteomes" id="UP000243876">
    <property type="component" value="Unassembled WGS sequence"/>
</dbReference>
<keyword evidence="3" id="KW-1185">Reference proteome</keyword>
<dbReference type="AlphaFoldDB" id="A0A0D6EGU3"/>
<protein>
    <submittedName>
        <fullName evidence="2">SPOSA6832_00747-mRNA-1:cds</fullName>
    </submittedName>
</protein>
<evidence type="ECO:0000313" key="3">
    <source>
        <dbReference type="Proteomes" id="UP000243876"/>
    </source>
</evidence>
<dbReference type="Gene3D" id="3.40.140.10">
    <property type="entry name" value="Cytidine Deaminase, domain 2"/>
    <property type="match status" value="1"/>
</dbReference>
<evidence type="ECO:0000313" key="2">
    <source>
        <dbReference type="EMBL" id="CEQ39232.1"/>
    </source>
</evidence>
<dbReference type="SMART" id="SM00232">
    <property type="entry name" value="JAB_MPN"/>
    <property type="match status" value="1"/>
</dbReference>
<reference evidence="3" key="1">
    <citation type="submission" date="2015-02" db="EMBL/GenBank/DDBJ databases">
        <authorList>
            <person name="Gon?alves P."/>
        </authorList>
    </citation>
    <scope>NUCLEOTIDE SEQUENCE [LARGE SCALE GENOMIC DNA]</scope>
</reference>
<evidence type="ECO:0000259" key="1">
    <source>
        <dbReference type="PROSITE" id="PS50249"/>
    </source>
</evidence>
<gene>
    <name evidence="2" type="primary">SPOSA6832_00747</name>
</gene>
<organism evidence="2 3">
    <name type="scientific">Sporidiobolus salmonicolor</name>
    <name type="common">Yeast-like fungus</name>
    <name type="synonym">Sporobolomyces salmonicolor</name>
    <dbReference type="NCBI Taxonomy" id="5005"/>
    <lineage>
        <taxon>Eukaryota</taxon>
        <taxon>Fungi</taxon>
        <taxon>Dikarya</taxon>
        <taxon>Basidiomycota</taxon>
        <taxon>Pucciniomycotina</taxon>
        <taxon>Microbotryomycetes</taxon>
        <taxon>Sporidiobolales</taxon>
        <taxon>Sporidiobolaceae</taxon>
        <taxon>Sporobolomyces</taxon>
    </lineage>
</organism>
<dbReference type="InterPro" id="IPR037518">
    <property type="entry name" value="MPN"/>
</dbReference>
<dbReference type="PANTHER" id="PTHR10540:SF6">
    <property type="entry name" value="EUKARYOTIC TRANSLATION INITIATION FACTOR 3 SUBUNIT F"/>
    <property type="match status" value="1"/>
</dbReference>
<dbReference type="GO" id="GO:0003743">
    <property type="term" value="F:translation initiation factor activity"/>
    <property type="evidence" value="ECO:0007669"/>
    <property type="project" value="TreeGrafter"/>
</dbReference>
<dbReference type="EMBL" id="CENE01000002">
    <property type="protein sequence ID" value="CEQ39232.1"/>
    <property type="molecule type" value="Genomic_DNA"/>
</dbReference>
<dbReference type="Pfam" id="PF13012">
    <property type="entry name" value="MitMem_reg"/>
    <property type="match status" value="1"/>
</dbReference>
<accession>A0A0D6EGU3</accession>
<dbReference type="OrthoDB" id="25498at2759"/>
<dbReference type="PANTHER" id="PTHR10540">
    <property type="entry name" value="EUKARYOTIC TRANSLATION INITIATION FACTOR 3 SUBUNIT F-RELATED"/>
    <property type="match status" value="1"/>
</dbReference>
<proteinExistence type="predicted"/>
<dbReference type="Pfam" id="PF01398">
    <property type="entry name" value="JAB"/>
    <property type="match status" value="1"/>
</dbReference>
<dbReference type="GO" id="GO:0008237">
    <property type="term" value="F:metallopeptidase activity"/>
    <property type="evidence" value="ECO:0007669"/>
    <property type="project" value="InterPro"/>
</dbReference>
<dbReference type="GO" id="GO:0031369">
    <property type="term" value="F:translation initiation factor binding"/>
    <property type="evidence" value="ECO:0007669"/>
    <property type="project" value="TreeGrafter"/>
</dbReference>
<feature type="non-terminal residue" evidence="2">
    <location>
        <position position="1"/>
    </location>
</feature>